<dbReference type="GO" id="GO:0005525">
    <property type="term" value="F:GTP binding"/>
    <property type="evidence" value="ECO:0007669"/>
    <property type="project" value="UniProtKB-KW"/>
</dbReference>
<sequence>MSPYPSGNETRATLIVGMAGSGKSTVSSCLKARCESKGIRTYTINLDPAVRQLQYEPNIDIRDTIDYEAVRKEYSLGPNGAILTSCNLFATRFDQVVSLCERRQDEIDHLLVDTPGQMEIFTWSAAGTIVCESLATSFATTVLFVVDTPRAKDAQVFVSNMLQCLSVVYKTRLPVVLAFNKIDVVGYEFAKSWMEKEELLRESLDGLSTYSSDLAISLIAAMSKFYTELIPVGVSATRLIGIDELLEALDLVQ</sequence>
<dbReference type="InterPro" id="IPR030230">
    <property type="entry name" value="Gpn1/Npa3/XAB1"/>
</dbReference>
<name>A0A1Y5I407_OSTTA</name>
<evidence type="ECO:0000256" key="4">
    <source>
        <dbReference type="ARBA" id="ARBA00023134"/>
    </source>
</evidence>
<dbReference type="PANTHER" id="PTHR21231:SF8">
    <property type="entry name" value="GPN-LOOP GTPASE 1"/>
    <property type="match status" value="1"/>
</dbReference>
<comment type="function">
    <text evidence="5">Small GTPase required for proper nuclear import of RNA polymerase II (RNAPII). May act at an RNAP assembly step prior to nuclear import.</text>
</comment>
<organism evidence="6">
    <name type="scientific">Ostreococcus tauri</name>
    <name type="common">Marine green alga</name>
    <dbReference type="NCBI Taxonomy" id="70448"/>
    <lineage>
        <taxon>Eukaryota</taxon>
        <taxon>Viridiplantae</taxon>
        <taxon>Chlorophyta</taxon>
        <taxon>Mamiellophyceae</taxon>
        <taxon>Mamiellales</taxon>
        <taxon>Bathycoccaceae</taxon>
        <taxon>Ostreococcus</taxon>
    </lineage>
</organism>
<dbReference type="EC" id="3.6.5.-" evidence="5"/>
<proteinExistence type="inferred from homology"/>
<gene>
    <name evidence="6" type="ORF">BE221DRAFT_64005</name>
</gene>
<evidence type="ECO:0000256" key="3">
    <source>
        <dbReference type="ARBA" id="ARBA00022801"/>
    </source>
</evidence>
<dbReference type="Pfam" id="PF03029">
    <property type="entry name" value="ATP_bind_1"/>
    <property type="match status" value="1"/>
</dbReference>
<reference evidence="6" key="1">
    <citation type="submission" date="2017-04" db="EMBL/GenBank/DDBJ databases">
        <title>Population genomics of picophytoplankton unveils novel chromosome hypervariability.</title>
        <authorList>
            <consortium name="DOE Joint Genome Institute"/>
            <person name="Blanc-Mathieu R."/>
            <person name="Krasovec M."/>
            <person name="Hebrard M."/>
            <person name="Yau S."/>
            <person name="Desgranges E."/>
            <person name="Martin J."/>
            <person name="Schackwitz W."/>
            <person name="Kuo A."/>
            <person name="Salin G."/>
            <person name="Donnadieu C."/>
            <person name="Desdevises Y."/>
            <person name="Sanchez-Ferandin S."/>
            <person name="Moreau H."/>
            <person name="Rivals E."/>
            <person name="Grigoriev I.V."/>
            <person name="Grimsley N."/>
            <person name="Eyre-Walker A."/>
            <person name="Piganeau G."/>
        </authorList>
    </citation>
    <scope>NUCLEOTIDE SEQUENCE [LARGE SCALE GENOMIC DNA]</scope>
    <source>
        <strain evidence="6">RCC 1115</strain>
    </source>
</reference>
<keyword evidence="4 5" id="KW-0342">GTP-binding</keyword>
<dbReference type="GO" id="GO:0005634">
    <property type="term" value="C:nucleus"/>
    <property type="evidence" value="ECO:0007669"/>
    <property type="project" value="UniProtKB-SubCell"/>
</dbReference>
<keyword evidence="2 5" id="KW-0547">Nucleotide-binding</keyword>
<comment type="subcellular location">
    <subcellularLocation>
        <location evidence="5">Cytoplasm</location>
    </subcellularLocation>
    <subcellularLocation>
        <location evidence="5">Nucleus</location>
    </subcellularLocation>
</comment>
<comment type="similarity">
    <text evidence="1 5">Belongs to the GPN-loop GTPase family.</text>
</comment>
<dbReference type="EMBL" id="KZ155839">
    <property type="protein sequence ID" value="OUS41912.1"/>
    <property type="molecule type" value="Genomic_DNA"/>
</dbReference>
<dbReference type="InterPro" id="IPR004130">
    <property type="entry name" value="Gpn"/>
</dbReference>
<comment type="subunit">
    <text evidence="5">Binds to RNA polymerase II.</text>
</comment>
<evidence type="ECO:0000256" key="2">
    <source>
        <dbReference type="ARBA" id="ARBA00022741"/>
    </source>
</evidence>
<evidence type="ECO:0000256" key="5">
    <source>
        <dbReference type="RuleBase" id="RU365059"/>
    </source>
</evidence>
<accession>A0A1Y5I407</accession>
<protein>
    <recommendedName>
        <fullName evidence="5">GPN-loop GTPase</fullName>
        <ecNumber evidence="5">3.6.5.-</ecNumber>
    </recommendedName>
</protein>
<dbReference type="CDD" id="cd17870">
    <property type="entry name" value="GPN1"/>
    <property type="match status" value="1"/>
</dbReference>
<dbReference type="AlphaFoldDB" id="A0A1Y5I407"/>
<evidence type="ECO:0000256" key="1">
    <source>
        <dbReference type="ARBA" id="ARBA00005290"/>
    </source>
</evidence>
<keyword evidence="3 5" id="KW-0378">Hydrolase</keyword>
<dbReference type="Gene3D" id="3.40.50.300">
    <property type="entry name" value="P-loop containing nucleotide triphosphate hydrolases"/>
    <property type="match status" value="1"/>
</dbReference>
<evidence type="ECO:0000313" key="6">
    <source>
        <dbReference type="EMBL" id="OUS41912.1"/>
    </source>
</evidence>
<dbReference type="GO" id="GO:0003924">
    <property type="term" value="F:GTPase activity"/>
    <property type="evidence" value="ECO:0007669"/>
    <property type="project" value="InterPro"/>
</dbReference>
<dbReference type="Proteomes" id="UP000195557">
    <property type="component" value="Unassembled WGS sequence"/>
</dbReference>
<dbReference type="PANTHER" id="PTHR21231">
    <property type="entry name" value="XPA-BINDING PROTEIN 1-RELATED"/>
    <property type="match status" value="1"/>
</dbReference>
<dbReference type="GO" id="GO:0005737">
    <property type="term" value="C:cytoplasm"/>
    <property type="evidence" value="ECO:0007669"/>
    <property type="project" value="UniProtKB-SubCell"/>
</dbReference>
<dbReference type="SUPFAM" id="SSF52540">
    <property type="entry name" value="P-loop containing nucleoside triphosphate hydrolases"/>
    <property type="match status" value="1"/>
</dbReference>
<keyword evidence="5" id="KW-0963">Cytoplasm</keyword>
<dbReference type="InterPro" id="IPR027417">
    <property type="entry name" value="P-loop_NTPase"/>
</dbReference>